<protein>
    <submittedName>
        <fullName evidence="1">Uncharacterized protein</fullName>
    </submittedName>
</protein>
<dbReference type="Proteomes" id="UP000269221">
    <property type="component" value="Unassembled WGS sequence"/>
</dbReference>
<evidence type="ECO:0000313" key="1">
    <source>
        <dbReference type="EMBL" id="RMC07690.1"/>
    </source>
</evidence>
<evidence type="ECO:0000313" key="2">
    <source>
        <dbReference type="Proteomes" id="UP000269221"/>
    </source>
</evidence>
<name>A0A3M0K9F7_HIRRU</name>
<gene>
    <name evidence="1" type="ORF">DUI87_17167</name>
</gene>
<proteinExistence type="predicted"/>
<comment type="caution">
    <text evidence="1">The sequence shown here is derived from an EMBL/GenBank/DDBJ whole genome shotgun (WGS) entry which is preliminary data.</text>
</comment>
<dbReference type="OrthoDB" id="10445705at2759"/>
<dbReference type="AlphaFoldDB" id="A0A3M0K9F7"/>
<sequence>MKMVAMFPQFFPNSYIERHQSVTCLAELQQGQNTKAAKGGCGAIQENGEPVVREETTKRSTCLTKQRLRSDMIILYKHLKGLNVKEEEELLKLKDNVGTTANGYKLAMNKNRQKIGGGWVYY</sequence>
<dbReference type="EMBL" id="QRBI01000120">
    <property type="protein sequence ID" value="RMC07690.1"/>
    <property type="molecule type" value="Genomic_DNA"/>
</dbReference>
<reference evidence="1 2" key="1">
    <citation type="submission" date="2018-07" db="EMBL/GenBank/DDBJ databases">
        <title>A high quality draft genome assembly of the barn swallow (H. rustica rustica).</title>
        <authorList>
            <person name="Formenti G."/>
            <person name="Chiara M."/>
            <person name="Poveda L."/>
            <person name="Francoijs K.-J."/>
            <person name="Bonisoli-Alquati A."/>
            <person name="Canova L."/>
            <person name="Gianfranceschi L."/>
            <person name="Horner D.S."/>
            <person name="Saino N."/>
        </authorList>
    </citation>
    <scope>NUCLEOTIDE SEQUENCE [LARGE SCALE GENOMIC DNA]</scope>
    <source>
        <strain evidence="1">Chelidonia</strain>
        <tissue evidence="1">Blood</tissue>
    </source>
</reference>
<accession>A0A3M0K9F7</accession>
<organism evidence="1 2">
    <name type="scientific">Hirundo rustica rustica</name>
    <dbReference type="NCBI Taxonomy" id="333673"/>
    <lineage>
        <taxon>Eukaryota</taxon>
        <taxon>Metazoa</taxon>
        <taxon>Chordata</taxon>
        <taxon>Craniata</taxon>
        <taxon>Vertebrata</taxon>
        <taxon>Euteleostomi</taxon>
        <taxon>Archelosauria</taxon>
        <taxon>Archosauria</taxon>
        <taxon>Dinosauria</taxon>
        <taxon>Saurischia</taxon>
        <taxon>Theropoda</taxon>
        <taxon>Coelurosauria</taxon>
        <taxon>Aves</taxon>
        <taxon>Neognathae</taxon>
        <taxon>Neoaves</taxon>
        <taxon>Telluraves</taxon>
        <taxon>Australaves</taxon>
        <taxon>Passeriformes</taxon>
        <taxon>Sylvioidea</taxon>
        <taxon>Hirundinidae</taxon>
        <taxon>Hirundo</taxon>
    </lineage>
</organism>
<keyword evidence="2" id="KW-1185">Reference proteome</keyword>